<evidence type="ECO:0000256" key="3">
    <source>
        <dbReference type="SAM" id="MobiDB-lite"/>
    </source>
</evidence>
<accession>A0A2Z7CWJ1</accession>
<dbReference type="EMBL" id="KQ991616">
    <property type="protein sequence ID" value="KZV51482.1"/>
    <property type="molecule type" value="Genomic_DNA"/>
</dbReference>
<evidence type="ECO:0000313" key="5">
    <source>
        <dbReference type="Proteomes" id="UP000250235"/>
    </source>
</evidence>
<feature type="region of interest" description="Disordered" evidence="3">
    <location>
        <begin position="196"/>
        <end position="215"/>
    </location>
</feature>
<proteinExistence type="inferred from homology"/>
<comment type="function">
    <text evidence="2">Involved in regulation of actin and microtubule organization. Part of a WAVE complex that activates the Arp2/3 complex.</text>
</comment>
<feature type="region of interest" description="Disordered" evidence="3">
    <location>
        <begin position="244"/>
        <end position="267"/>
    </location>
</feature>
<sequence length="322" mass="36560">MATASFSTDESRKASNSEEIFMQRSLHFTNGLKDLKNLREQLYLAAEHFESSFNKEEHKQVLVETSKDYVAKALVNTIDHLGSVSDKLNKFLDEKADEFSHTNNPISCIHQKLNTFRGFIEFRGIPRESTTVEAPKHHKKYIIRGEENFQFGKKPNLLYSNCISCPQYDDMHQIKQENTSGSVFQVAAVKQHPKSLRKGKSKFISSPNPPQQNDFSFTRVVPKKETAAKRSASPLRLPIMRSGLVANPSASPGTYRNKEPDPSGQRRRAITVMSRRTETMNVESYSKKNKHMFKAIFTMNRAAKDTGMADFGMHKGSDKFSS</sequence>
<evidence type="ECO:0000313" key="4">
    <source>
        <dbReference type="EMBL" id="KZV51482.1"/>
    </source>
</evidence>
<dbReference type="Proteomes" id="UP000250235">
    <property type="component" value="Unassembled WGS sequence"/>
</dbReference>
<dbReference type="InterPro" id="IPR028457">
    <property type="entry name" value="ABI"/>
</dbReference>
<feature type="compositionally biased region" description="Polar residues" evidence="3">
    <location>
        <begin position="203"/>
        <end position="215"/>
    </location>
</feature>
<evidence type="ECO:0000256" key="2">
    <source>
        <dbReference type="ARBA" id="ARBA00025223"/>
    </source>
</evidence>
<protein>
    <recommendedName>
        <fullName evidence="6">Protein ABIL2-like</fullName>
    </recommendedName>
</protein>
<dbReference type="PANTHER" id="PTHR10460">
    <property type="entry name" value="ABL INTERACTOR FAMILY MEMBER"/>
    <property type="match status" value="1"/>
</dbReference>
<dbReference type="PANTHER" id="PTHR10460:SF34">
    <property type="entry name" value="PROTEIN ABIL2-LIKE"/>
    <property type="match status" value="1"/>
</dbReference>
<dbReference type="AlphaFoldDB" id="A0A2Z7CWJ1"/>
<keyword evidence="5" id="KW-1185">Reference proteome</keyword>
<dbReference type="Gene3D" id="6.10.140.1620">
    <property type="match status" value="1"/>
</dbReference>
<evidence type="ECO:0000256" key="1">
    <source>
        <dbReference type="ARBA" id="ARBA00010020"/>
    </source>
</evidence>
<organism evidence="4 5">
    <name type="scientific">Dorcoceras hygrometricum</name>
    <dbReference type="NCBI Taxonomy" id="472368"/>
    <lineage>
        <taxon>Eukaryota</taxon>
        <taxon>Viridiplantae</taxon>
        <taxon>Streptophyta</taxon>
        <taxon>Embryophyta</taxon>
        <taxon>Tracheophyta</taxon>
        <taxon>Spermatophyta</taxon>
        <taxon>Magnoliopsida</taxon>
        <taxon>eudicotyledons</taxon>
        <taxon>Gunneridae</taxon>
        <taxon>Pentapetalae</taxon>
        <taxon>asterids</taxon>
        <taxon>lamiids</taxon>
        <taxon>Lamiales</taxon>
        <taxon>Gesneriaceae</taxon>
        <taxon>Didymocarpoideae</taxon>
        <taxon>Trichosporeae</taxon>
        <taxon>Loxocarpinae</taxon>
        <taxon>Dorcoceras</taxon>
    </lineage>
</organism>
<reference evidence="4 5" key="1">
    <citation type="journal article" date="2015" name="Proc. Natl. Acad. Sci. U.S.A.">
        <title>The resurrection genome of Boea hygrometrica: A blueprint for survival of dehydration.</title>
        <authorList>
            <person name="Xiao L."/>
            <person name="Yang G."/>
            <person name="Zhang L."/>
            <person name="Yang X."/>
            <person name="Zhao S."/>
            <person name="Ji Z."/>
            <person name="Zhou Q."/>
            <person name="Hu M."/>
            <person name="Wang Y."/>
            <person name="Chen M."/>
            <person name="Xu Y."/>
            <person name="Jin H."/>
            <person name="Xiao X."/>
            <person name="Hu G."/>
            <person name="Bao F."/>
            <person name="Hu Y."/>
            <person name="Wan P."/>
            <person name="Li L."/>
            <person name="Deng X."/>
            <person name="Kuang T."/>
            <person name="Xiang C."/>
            <person name="Zhu J.K."/>
            <person name="Oliver M.J."/>
            <person name="He Y."/>
        </authorList>
    </citation>
    <scope>NUCLEOTIDE SEQUENCE [LARGE SCALE GENOMIC DNA]</scope>
    <source>
        <strain evidence="5">cv. XS01</strain>
    </source>
</reference>
<name>A0A2Z7CWJ1_9LAMI</name>
<dbReference type="OrthoDB" id="1927036at2759"/>
<evidence type="ECO:0008006" key="6">
    <source>
        <dbReference type="Google" id="ProtNLM"/>
    </source>
</evidence>
<comment type="similarity">
    <text evidence="1">Belongs to the ABI family.</text>
</comment>
<gene>
    <name evidence="4" type="ORF">F511_06950</name>
</gene>